<evidence type="ECO:0000256" key="1">
    <source>
        <dbReference type="ARBA" id="ARBA00022614"/>
    </source>
</evidence>
<dbReference type="InterPro" id="IPR001611">
    <property type="entry name" value="Leu-rich_rpt"/>
</dbReference>
<dbReference type="AlphaFoldDB" id="A0A174FRF9"/>
<dbReference type="PANTHER" id="PTHR46652">
    <property type="entry name" value="LEUCINE-RICH REPEAT AND IQ DOMAIN-CONTAINING PROTEIN 1-RELATED"/>
    <property type="match status" value="1"/>
</dbReference>
<keyword evidence="2" id="KW-0677">Repeat</keyword>
<dbReference type="GO" id="GO:0004553">
    <property type="term" value="F:hydrolase activity, hydrolyzing O-glycosyl compounds"/>
    <property type="evidence" value="ECO:0007669"/>
    <property type="project" value="InterPro"/>
</dbReference>
<feature type="signal peptide" evidence="3">
    <location>
        <begin position="1"/>
        <end position="34"/>
    </location>
</feature>
<evidence type="ECO:0000256" key="2">
    <source>
        <dbReference type="ARBA" id="ARBA00022737"/>
    </source>
</evidence>
<keyword evidence="1" id="KW-0433">Leucine-rich repeat</keyword>
<reference evidence="5 6" key="1">
    <citation type="submission" date="2015-09" db="EMBL/GenBank/DDBJ databases">
        <authorList>
            <consortium name="Pathogen Informatics"/>
        </authorList>
    </citation>
    <scope>NUCLEOTIDE SEQUENCE [LARGE SCALE GENOMIC DNA]</scope>
    <source>
        <strain evidence="5 6">2789STDY5608860</strain>
    </source>
</reference>
<dbReference type="InterPro" id="IPR002105">
    <property type="entry name" value="Dockerin_1_rpt"/>
</dbReference>
<dbReference type="PROSITE" id="PS00018">
    <property type="entry name" value="EF_HAND_1"/>
    <property type="match status" value="1"/>
</dbReference>
<dbReference type="PANTHER" id="PTHR46652:SF3">
    <property type="entry name" value="LEUCINE-RICH REPEAT-CONTAINING PROTEIN 9"/>
    <property type="match status" value="1"/>
</dbReference>
<dbReference type="InterPro" id="IPR032675">
    <property type="entry name" value="LRR_dom_sf"/>
</dbReference>
<dbReference type="PROSITE" id="PS51450">
    <property type="entry name" value="LRR"/>
    <property type="match status" value="1"/>
</dbReference>
<dbReference type="RefSeq" id="WP_055224891.1">
    <property type="nucleotide sequence ID" value="NZ_CYYW01000020.1"/>
</dbReference>
<dbReference type="Pfam" id="PF00404">
    <property type="entry name" value="Dockerin_1"/>
    <property type="match status" value="1"/>
</dbReference>
<dbReference type="Gene3D" id="1.10.1330.10">
    <property type="entry name" value="Dockerin domain"/>
    <property type="match status" value="1"/>
</dbReference>
<feature type="chain" id="PRO_5008021918" evidence="3">
    <location>
        <begin position="35"/>
        <end position="936"/>
    </location>
</feature>
<dbReference type="PROSITE" id="PS51766">
    <property type="entry name" value="DOCKERIN"/>
    <property type="match status" value="1"/>
</dbReference>
<keyword evidence="3" id="KW-0732">Signal</keyword>
<protein>
    <submittedName>
        <fullName evidence="5">Internalin-A</fullName>
    </submittedName>
</protein>
<accession>A0A174FRF9</accession>
<name>A0A174FRF9_9FIRM</name>
<dbReference type="GO" id="GO:0000272">
    <property type="term" value="P:polysaccharide catabolic process"/>
    <property type="evidence" value="ECO:0007669"/>
    <property type="project" value="InterPro"/>
</dbReference>
<gene>
    <name evidence="5" type="primary">inlA_2</name>
    <name evidence="5" type="ORF">ERS852417_02473</name>
</gene>
<dbReference type="SUPFAM" id="SSF52058">
    <property type="entry name" value="L domain-like"/>
    <property type="match status" value="1"/>
</dbReference>
<proteinExistence type="predicted"/>
<evidence type="ECO:0000259" key="4">
    <source>
        <dbReference type="PROSITE" id="PS51766"/>
    </source>
</evidence>
<evidence type="ECO:0000256" key="3">
    <source>
        <dbReference type="SAM" id="SignalP"/>
    </source>
</evidence>
<dbReference type="InterPro" id="IPR050836">
    <property type="entry name" value="SDS22/Internalin_LRR"/>
</dbReference>
<sequence length="936" mass="104449">MKNAKKYGGTLLMKNKILALVLAGTMLFGQNVYATELVTPENNDVTENKNNVVQDIDKSGTEESAEQNELYSDATNENTQIVYVGNPIIIESKINYGREPYTASTSDESICTAEIKNSSNDDSWATRFVQINPIKSGKVTLYVKDGSGNVNYEQEIEIRQSLPEDAVPFKDVALKSYLLEQSNFNDDGYVSKEELSQVTDIIIYRNSYRMSDYITDLGGLEYASNLKTLILDNTAVTDVTPLSGLTQLEQLTIENTDITDISSLNNLVNLKRLDLSGTNISDISTLGNLKNLVSLSVYNTRVSDCSVVSNMSKLKNLYISNTDVSDISAVANLKDIVLLEANSTKISDISALSNLQNLMYVYLDDCSELSSISLLNDLTQLKVLSISGTKVSNAEKLDFMCRNIDKNSYNKGEAISLPGIYGWVSNDDEFNIAATGGDVGSIKIEKDDDNNSFSVVATDTGRVELTVNLNDASKKINIFIDGIPAEQPVGEMDGTTISESEVYEWDSYTEEYNQISSAILTSTGDLWQTYPQKKKMQSNVKKYVSKWIYSQGPAEIVDYRLDNDNVLWSGDTKIQKNIKDFDGHYAITKDNTLIDLFHDKGENISDVKDWSERKKWTLVLKNDGTLLVREEAKKDAKPNSFETIATGVKEIVGEGYLTSSGDYIRIYFNDNGDREYYTIAQNVESVDSKANCFYGKDGNCYLDAYHTGDHINAGKNKVKQWLYLGNDGATYYYYVTDDGRLECITRTYNFDNNKSTYASYSIMDNIVGIQYDSYKVKAESADNIYYEISKVNATKLDNNNIDSFTLDNNEYSLFVKQGQSFGNIQKNGVNILNNVKYIWANCLDVFALRTDGTIWKVTDKPELYIDLNGTDVKPGDIDGDSNVTTKDLMIVLYGVSGRNTLTEEQKVAADIDGDGKVSISDLTRILYYVSGRNTEL</sequence>
<dbReference type="Gene3D" id="3.80.10.10">
    <property type="entry name" value="Ribonuclease Inhibitor"/>
    <property type="match status" value="1"/>
</dbReference>
<dbReference type="EMBL" id="CYYW01000020">
    <property type="protein sequence ID" value="CUO51189.1"/>
    <property type="molecule type" value="Genomic_DNA"/>
</dbReference>
<dbReference type="Pfam" id="PF12799">
    <property type="entry name" value="LRR_4"/>
    <property type="match status" value="1"/>
</dbReference>
<dbReference type="InterPro" id="IPR016134">
    <property type="entry name" value="Dockerin_dom"/>
</dbReference>
<evidence type="ECO:0000313" key="6">
    <source>
        <dbReference type="Proteomes" id="UP000095384"/>
    </source>
</evidence>
<evidence type="ECO:0000313" key="5">
    <source>
        <dbReference type="EMBL" id="CUO51189.1"/>
    </source>
</evidence>
<feature type="domain" description="Dockerin" evidence="4">
    <location>
        <begin position="870"/>
        <end position="936"/>
    </location>
</feature>
<dbReference type="SUPFAM" id="SSF63446">
    <property type="entry name" value="Type I dockerin domain"/>
    <property type="match status" value="1"/>
</dbReference>
<dbReference type="InterPro" id="IPR018247">
    <property type="entry name" value="EF_Hand_1_Ca_BS"/>
</dbReference>
<dbReference type="InterPro" id="IPR025875">
    <property type="entry name" value="Leu-rich_rpt_4"/>
</dbReference>
<organism evidence="5 6">
    <name type="scientific">Agathobacter rectalis</name>
    <dbReference type="NCBI Taxonomy" id="39491"/>
    <lineage>
        <taxon>Bacteria</taxon>
        <taxon>Bacillati</taxon>
        <taxon>Bacillota</taxon>
        <taxon>Clostridia</taxon>
        <taxon>Lachnospirales</taxon>
        <taxon>Lachnospiraceae</taxon>
        <taxon>Agathobacter</taxon>
    </lineage>
</organism>
<dbReference type="InterPro" id="IPR036439">
    <property type="entry name" value="Dockerin_dom_sf"/>
</dbReference>
<dbReference type="CDD" id="cd14256">
    <property type="entry name" value="Dockerin_I"/>
    <property type="match status" value="1"/>
</dbReference>
<dbReference type="Proteomes" id="UP000095384">
    <property type="component" value="Unassembled WGS sequence"/>
</dbReference>